<dbReference type="EMBL" id="JACHMP010000001">
    <property type="protein sequence ID" value="MBB5820176.1"/>
    <property type="molecule type" value="Genomic_DNA"/>
</dbReference>
<keyword evidence="4" id="KW-1185">Reference proteome</keyword>
<dbReference type="Pfam" id="PF00905">
    <property type="entry name" value="Transpeptidase"/>
    <property type="match status" value="1"/>
</dbReference>
<dbReference type="GO" id="GO:0008658">
    <property type="term" value="F:penicillin binding"/>
    <property type="evidence" value="ECO:0007669"/>
    <property type="project" value="InterPro"/>
</dbReference>
<protein>
    <submittedName>
        <fullName evidence="3">Peptidoglycan glycosyltransferase</fullName>
        <ecNumber evidence="3">2.4.1.129</ecNumber>
    </submittedName>
</protein>
<name>A0A7W9IH37_9ACTN</name>
<keyword evidence="3" id="KW-0808">Transferase</keyword>
<dbReference type="InterPro" id="IPR050515">
    <property type="entry name" value="Beta-lactam/transpept"/>
</dbReference>
<dbReference type="GO" id="GO:0071555">
    <property type="term" value="P:cell wall organization"/>
    <property type="evidence" value="ECO:0007669"/>
    <property type="project" value="TreeGrafter"/>
</dbReference>
<proteinExistence type="predicted"/>
<dbReference type="Gene3D" id="3.40.710.10">
    <property type="entry name" value="DD-peptidase/beta-lactamase superfamily"/>
    <property type="match status" value="1"/>
</dbReference>
<dbReference type="PANTHER" id="PTHR30627:SF24">
    <property type="entry name" value="PENICILLIN-BINDING PROTEIN 4B"/>
    <property type="match status" value="1"/>
</dbReference>
<dbReference type="SUPFAM" id="SSF56601">
    <property type="entry name" value="beta-lactamase/transpeptidase-like"/>
    <property type="match status" value="1"/>
</dbReference>
<evidence type="ECO:0000313" key="3">
    <source>
        <dbReference type="EMBL" id="MBB5820176.1"/>
    </source>
</evidence>
<accession>A0A7W9IH37</accession>
<dbReference type="GO" id="GO:0071972">
    <property type="term" value="F:peptidoglycan L,D-transpeptidase activity"/>
    <property type="evidence" value="ECO:0007669"/>
    <property type="project" value="TreeGrafter"/>
</dbReference>
<dbReference type="PANTHER" id="PTHR30627">
    <property type="entry name" value="PEPTIDOGLYCAN D,D-TRANSPEPTIDASE"/>
    <property type="match status" value="1"/>
</dbReference>
<dbReference type="RefSeq" id="WP_246473446.1">
    <property type="nucleotide sequence ID" value="NZ_JACHMP010000001.1"/>
</dbReference>
<evidence type="ECO:0000259" key="1">
    <source>
        <dbReference type="Pfam" id="PF00905"/>
    </source>
</evidence>
<sequence length="490" mass="51572">MSAPAMNNPLKRAALACLIMFGLLMLNVNYLQAVRADDLSKDSRNKRNFFARYEVERGRITAGNKVLAESVDTGDAEFRFQRRYPEGKIYAPVTGFFAPESAQDIEGAEDDLLDGSSADLLIRRSIDLFSNKTTKGASVDLTINPKAQEAAYKALSASGKKGALVAIEPKTGAILAMVSLPTYDPNPLAKPDKGKVNEAYNKLAEDKDQPLVNRAIKRTYPPGSTFKVVTAAAYLESDDTLGPQTQVDAPTLLDLPNTTHDLPNSGGAACGTGRVTLSYALEKSCNTPFGKIALDLGYDALKDQAAKFGIGGEPVEIPMKVVDSSIGPEEDAAALAQTSIGQRSNQMTPMQMAMIAAGIANDGVVMKPYLVKKIADAEGTEIDGADPEELTTAVSEDNARKLKEMMVNVVSLGTASAAQIPGVTVGGKTGTAETAQGRAPHAWFISFAPAEDPKVAVALIVESGSAGDDASGGRTAAPIAKSVMEAVLGR</sequence>
<keyword evidence="3" id="KW-0328">Glycosyltransferase</keyword>
<dbReference type="InterPro" id="IPR001460">
    <property type="entry name" value="PCN-bd_Tpept"/>
</dbReference>
<dbReference type="GO" id="GO:0005886">
    <property type="term" value="C:plasma membrane"/>
    <property type="evidence" value="ECO:0007669"/>
    <property type="project" value="TreeGrafter"/>
</dbReference>
<dbReference type="InterPro" id="IPR054120">
    <property type="entry name" value="PBPA_dimer"/>
</dbReference>
<organism evidence="3 4">
    <name type="scientific">Streptosporangium becharense</name>
    <dbReference type="NCBI Taxonomy" id="1816182"/>
    <lineage>
        <taxon>Bacteria</taxon>
        <taxon>Bacillati</taxon>
        <taxon>Actinomycetota</taxon>
        <taxon>Actinomycetes</taxon>
        <taxon>Streptosporangiales</taxon>
        <taxon>Streptosporangiaceae</taxon>
        <taxon>Streptosporangium</taxon>
    </lineage>
</organism>
<comment type="caution">
    <text evidence="3">The sequence shown here is derived from an EMBL/GenBank/DDBJ whole genome shotgun (WGS) entry which is preliminary data.</text>
</comment>
<dbReference type="Gene3D" id="3.90.1310.10">
    <property type="entry name" value="Penicillin-binding protein 2a (Domain 2)"/>
    <property type="match status" value="1"/>
</dbReference>
<reference evidence="3 4" key="1">
    <citation type="submission" date="2020-08" db="EMBL/GenBank/DDBJ databases">
        <title>Sequencing the genomes of 1000 actinobacteria strains.</title>
        <authorList>
            <person name="Klenk H.-P."/>
        </authorList>
    </citation>
    <scope>NUCLEOTIDE SEQUENCE [LARGE SCALE GENOMIC DNA]</scope>
    <source>
        <strain evidence="3 4">DSM 46887</strain>
    </source>
</reference>
<dbReference type="EC" id="2.4.1.129" evidence="3"/>
<evidence type="ECO:0000313" key="4">
    <source>
        <dbReference type="Proteomes" id="UP000540685"/>
    </source>
</evidence>
<dbReference type="Proteomes" id="UP000540685">
    <property type="component" value="Unassembled WGS sequence"/>
</dbReference>
<gene>
    <name evidence="3" type="ORF">F4562_003238</name>
</gene>
<dbReference type="GO" id="GO:0016757">
    <property type="term" value="F:glycosyltransferase activity"/>
    <property type="evidence" value="ECO:0007669"/>
    <property type="project" value="UniProtKB-KW"/>
</dbReference>
<evidence type="ECO:0000259" key="2">
    <source>
        <dbReference type="Pfam" id="PF21922"/>
    </source>
</evidence>
<dbReference type="InterPro" id="IPR012338">
    <property type="entry name" value="Beta-lactam/transpept-like"/>
</dbReference>
<feature type="domain" description="Penicillin-binding protein transpeptidase" evidence="1">
    <location>
        <begin position="162"/>
        <end position="485"/>
    </location>
</feature>
<feature type="domain" description="Penicillin binding protein A dimerisation" evidence="2">
    <location>
        <begin position="57"/>
        <end position="139"/>
    </location>
</feature>
<dbReference type="Pfam" id="PF21922">
    <property type="entry name" value="PBP_dimer_2"/>
    <property type="match status" value="1"/>
</dbReference>
<dbReference type="AlphaFoldDB" id="A0A7W9IH37"/>